<keyword evidence="2" id="KW-0378">Hydrolase</keyword>
<name>A0ABT1WQD3_9LACT</name>
<reference evidence="2" key="1">
    <citation type="submission" date="2022-07" db="EMBL/GenBank/DDBJ databases">
        <authorList>
            <person name="Jung M.-Y."/>
            <person name="Lee M."/>
        </authorList>
    </citation>
    <scope>NUCLEOTIDE SEQUENCE</scope>
    <source>
        <strain evidence="2">S8</strain>
    </source>
</reference>
<dbReference type="Proteomes" id="UP001059480">
    <property type="component" value="Unassembled WGS sequence"/>
</dbReference>
<dbReference type="InterPro" id="IPR006047">
    <property type="entry name" value="GH13_cat_dom"/>
</dbReference>
<protein>
    <submittedName>
        <fullName evidence="2">Alpha-amylase family glycosyl hydrolase</fullName>
    </submittedName>
</protein>
<dbReference type="Gene3D" id="2.60.40.1180">
    <property type="entry name" value="Golgi alpha-mannosidase II"/>
    <property type="match status" value="1"/>
</dbReference>
<accession>A0ABT1WQD3</accession>
<dbReference type="CDD" id="cd11313">
    <property type="entry name" value="AmyAc_arch_bac_AmyA"/>
    <property type="match status" value="1"/>
</dbReference>
<dbReference type="Pfam" id="PF00128">
    <property type="entry name" value="Alpha-amylase"/>
    <property type="match status" value="2"/>
</dbReference>
<proteinExistence type="predicted"/>
<dbReference type="SMART" id="SM00642">
    <property type="entry name" value="Aamy"/>
    <property type="match status" value="1"/>
</dbReference>
<feature type="domain" description="Glycosyl hydrolase family 13 catalytic" evidence="1">
    <location>
        <begin position="16"/>
        <end position="333"/>
    </location>
</feature>
<dbReference type="EMBL" id="JANHNZ010000011">
    <property type="protein sequence ID" value="MCQ9210698.1"/>
    <property type="molecule type" value="Genomic_DNA"/>
</dbReference>
<dbReference type="PANTHER" id="PTHR47786:SF2">
    <property type="entry name" value="GLYCOSYL HYDROLASE FAMILY 13 CATALYTIC DOMAIN-CONTAINING PROTEIN"/>
    <property type="match status" value="1"/>
</dbReference>
<comment type="caution">
    <text evidence="2">The sequence shown here is derived from an EMBL/GenBank/DDBJ whole genome shotgun (WGS) entry which is preliminary data.</text>
</comment>
<sequence length="430" mass="49057">MTVQTDTALRKELIYSIFIRNFSPEGTFKGVIPQLDRIKALGTDIIWFLPFYPIGEKNRKGQAGSPYAIKDYRAVDPNYGTMEDFKNLCNEIHKRGMKVMIDIVYNHTSPDSVLVETHPEWFFKKADGSMGNQVGDWTDIVDLDYKQAGLWEYQIETLKQWAKLVDGFRCDVAPLVPVDFWVKARQAVEEVKPGIIWLSETVHLSFIRELRSLGVLAHSDSEIYQAFDMTYDYDVRDLFDAYLKDEIPLSTYVNRLDIQEAIFPANYVKLRNIENHDNPRAKALIPNEESLLQWTSFIYLQKGATLLYNGQEVQEDHVPTLFDDDKINWSAGRNISQELVTLAKIQKEDIPMDAAYSVTAVDDLDTAILTYKEADQSFIGICSFKNKFGKVSVPVLDGTYINLINGKEVTVKDGQVETESISIAFKAPNK</sequence>
<dbReference type="Gene3D" id="3.20.20.80">
    <property type="entry name" value="Glycosidases"/>
    <property type="match status" value="1"/>
</dbReference>
<organism evidence="2 3">
    <name type="scientific">Granulicatella seriolae</name>
    <dbReference type="NCBI Taxonomy" id="2967226"/>
    <lineage>
        <taxon>Bacteria</taxon>
        <taxon>Bacillati</taxon>
        <taxon>Bacillota</taxon>
        <taxon>Bacilli</taxon>
        <taxon>Lactobacillales</taxon>
        <taxon>Carnobacteriaceae</taxon>
        <taxon>Granulicatella</taxon>
    </lineage>
</organism>
<dbReference type="InterPro" id="IPR017853">
    <property type="entry name" value="GH"/>
</dbReference>
<dbReference type="InterPro" id="IPR013780">
    <property type="entry name" value="Glyco_hydro_b"/>
</dbReference>
<dbReference type="GO" id="GO:0016787">
    <property type="term" value="F:hydrolase activity"/>
    <property type="evidence" value="ECO:0007669"/>
    <property type="project" value="UniProtKB-KW"/>
</dbReference>
<keyword evidence="3" id="KW-1185">Reference proteome</keyword>
<reference evidence="2" key="3">
    <citation type="journal article" date="2023" name="Microbiol. Resour. Announc.">
        <title>Draft Genome Sequence of Granulicatella sp. Strain S8, Isolated from a Marine Fish, Seriola quinqueradiata.</title>
        <authorList>
            <person name="Lee M."/>
            <person name="Farooq A."/>
            <person name="Jeong J.B."/>
            <person name="Jung M.Y."/>
        </authorList>
    </citation>
    <scope>NUCLEOTIDE SEQUENCE</scope>
    <source>
        <strain evidence="2">S8</strain>
    </source>
</reference>
<evidence type="ECO:0000313" key="3">
    <source>
        <dbReference type="Proteomes" id="UP001059480"/>
    </source>
</evidence>
<dbReference type="RefSeq" id="WP_256945809.1">
    <property type="nucleotide sequence ID" value="NZ_JANHNZ010000011.1"/>
</dbReference>
<dbReference type="SUPFAM" id="SSF51445">
    <property type="entry name" value="(Trans)glycosidases"/>
    <property type="match status" value="1"/>
</dbReference>
<evidence type="ECO:0000313" key="2">
    <source>
        <dbReference type="EMBL" id="MCQ9210698.1"/>
    </source>
</evidence>
<dbReference type="InterPro" id="IPR041331">
    <property type="entry name" value="Bac_A_amyl_C"/>
</dbReference>
<reference evidence="2" key="2">
    <citation type="journal article" date="2023" name="Curr. Microbiol.">
        <title>Granulicatella seriolae sp. nov., a Novel Facultative Anaerobe Isolated from Yellowtail Marine Fish.</title>
        <authorList>
            <person name="Lee M."/>
            <person name="Choi Y.J."/>
            <person name="Farooq A."/>
            <person name="Jeong J.B."/>
            <person name="Jung M.Y."/>
        </authorList>
    </citation>
    <scope>NUCLEOTIDE SEQUENCE</scope>
    <source>
        <strain evidence="2">S8</strain>
    </source>
</reference>
<evidence type="ECO:0000259" key="1">
    <source>
        <dbReference type="SMART" id="SM00642"/>
    </source>
</evidence>
<gene>
    <name evidence="2" type="ORF">NPA36_09070</name>
</gene>
<dbReference type="PANTHER" id="PTHR47786">
    <property type="entry name" value="ALPHA-1,4-GLUCAN:MALTOSE-1-PHOSPHATE MALTOSYLTRANSFERASE"/>
    <property type="match status" value="1"/>
</dbReference>
<dbReference type="Pfam" id="PF18612">
    <property type="entry name" value="Bac_A_amyl_C"/>
    <property type="match status" value="1"/>
</dbReference>